<reference evidence="2 3" key="1">
    <citation type="submission" date="2019-11" db="EMBL/GenBank/DDBJ databases">
        <title>Whole genome shotgun sequencing (WGS) data from Adlercreutzia equolifaciens ResAG-91, Eggerthella lenta MRI-F36, MRI-F37, MRI-F40, ResAG-49, ResAG-88, ResAG-121, ResAG-145, and Gordonibacter sp. ResAG-5, ResAG-26, ResAG-43, ResAG-50, ResAG-59.</title>
        <authorList>
            <person name="Stoll D.A."/>
            <person name="Danylec N."/>
            <person name="Franz C.M.A.P."/>
            <person name="Huch M."/>
        </authorList>
    </citation>
    <scope>NUCLEOTIDE SEQUENCE [LARGE SCALE GENOMIC DNA]</scope>
    <source>
        <strain evidence="2 3">ResAG-88</strain>
    </source>
</reference>
<dbReference type="AlphaFoldDB" id="A0A844RPP7"/>
<accession>A0A844RPP7</accession>
<protein>
    <submittedName>
        <fullName evidence="2">Uncharacterized protein</fullName>
    </submittedName>
</protein>
<name>A0A844RPP7_EGGLN</name>
<evidence type="ECO:0000313" key="3">
    <source>
        <dbReference type="Proteomes" id="UP000436429"/>
    </source>
</evidence>
<gene>
    <name evidence="2" type="ORF">GO726_10855</name>
</gene>
<organism evidence="2 3">
    <name type="scientific">Eggerthella lenta</name>
    <name type="common">Eubacterium lentum</name>
    <dbReference type="NCBI Taxonomy" id="84112"/>
    <lineage>
        <taxon>Bacteria</taxon>
        <taxon>Bacillati</taxon>
        <taxon>Actinomycetota</taxon>
        <taxon>Coriobacteriia</taxon>
        <taxon>Eggerthellales</taxon>
        <taxon>Eggerthellaceae</taxon>
        <taxon>Eggerthella</taxon>
    </lineage>
</organism>
<proteinExistence type="predicted"/>
<dbReference type="Proteomes" id="UP000436429">
    <property type="component" value="Unassembled WGS sequence"/>
</dbReference>
<dbReference type="RefSeq" id="WP_139019518.1">
    <property type="nucleotide sequence ID" value="NZ_AP025575.1"/>
</dbReference>
<dbReference type="EMBL" id="WPOM01000021">
    <property type="protein sequence ID" value="MVN33652.1"/>
    <property type="molecule type" value="Genomic_DNA"/>
</dbReference>
<evidence type="ECO:0000313" key="2">
    <source>
        <dbReference type="EMBL" id="MVN33652.1"/>
    </source>
</evidence>
<feature type="region of interest" description="Disordered" evidence="1">
    <location>
        <begin position="73"/>
        <end position="169"/>
    </location>
</feature>
<evidence type="ECO:0000256" key="1">
    <source>
        <dbReference type="SAM" id="MobiDB-lite"/>
    </source>
</evidence>
<sequence length="169" mass="18931">MQNVSDNRFILRHRRSAITARRTSRKECLAEEKDAASYRFPARGKTPSASSDGCTLWTELSAAKTGSWQQFRGFSATESPRTRGSLKNTWSQDFRRERSFPLPPKTRFCSRSNRPSVPFLKSSDSEAAMKPARRKGKEVEGSRICGISVDTAHAMPPSGRRRTPSPTPP</sequence>
<comment type="caution">
    <text evidence="2">The sequence shown here is derived from an EMBL/GenBank/DDBJ whole genome shotgun (WGS) entry which is preliminary data.</text>
</comment>
<dbReference type="GeneID" id="69510496"/>